<dbReference type="RefSeq" id="WP_378018561.1">
    <property type="nucleotide sequence ID" value="NZ_JBHSKT010000013.1"/>
</dbReference>
<accession>A0ABW0ECU8</accession>
<reference evidence="3" key="1">
    <citation type="journal article" date="2019" name="Int. J. Syst. Evol. Microbiol.">
        <title>The Global Catalogue of Microorganisms (GCM) 10K type strain sequencing project: providing services to taxonomists for standard genome sequencing and annotation.</title>
        <authorList>
            <consortium name="The Broad Institute Genomics Platform"/>
            <consortium name="The Broad Institute Genome Sequencing Center for Infectious Disease"/>
            <person name="Wu L."/>
            <person name="Ma J."/>
        </authorList>
    </citation>
    <scope>NUCLEOTIDE SEQUENCE [LARGE SCALE GENOMIC DNA]</scope>
    <source>
        <strain evidence="3">KACC 12602</strain>
    </source>
</reference>
<organism evidence="2 3">
    <name type="scientific">Adhaeribacter terreus</name>
    <dbReference type="NCBI Taxonomy" id="529703"/>
    <lineage>
        <taxon>Bacteria</taxon>
        <taxon>Pseudomonadati</taxon>
        <taxon>Bacteroidota</taxon>
        <taxon>Cytophagia</taxon>
        <taxon>Cytophagales</taxon>
        <taxon>Hymenobacteraceae</taxon>
        <taxon>Adhaeribacter</taxon>
    </lineage>
</organism>
<dbReference type="SUPFAM" id="SSF53448">
    <property type="entry name" value="Nucleotide-diphospho-sugar transferases"/>
    <property type="match status" value="1"/>
</dbReference>
<feature type="domain" description="Glycosyltransferase 2-like" evidence="1">
    <location>
        <begin position="6"/>
        <end position="177"/>
    </location>
</feature>
<evidence type="ECO:0000313" key="2">
    <source>
        <dbReference type="EMBL" id="MFC5272202.1"/>
    </source>
</evidence>
<dbReference type="Proteomes" id="UP001596161">
    <property type="component" value="Unassembled WGS sequence"/>
</dbReference>
<evidence type="ECO:0000259" key="1">
    <source>
        <dbReference type="Pfam" id="PF00535"/>
    </source>
</evidence>
<gene>
    <name evidence="2" type="ORF">ACFPIB_16425</name>
</gene>
<sequence>MQPLVSVICLCYNHARFLKEALDSVLNQTYQNLEIIVVDDRSTDNSRAIIEDYAARFPQIKYLPNEHNLGNCAAFNRAYRLSKGKYLIDFATDDVLMPNRIEEQVKAFEKLDESYGILFTDAEFIDDFGNHLHNFYKRDKNGNLAENVPDGEVFADVIARHYICSPTMMMRRTVFDKLNGYDETLAYEDFDLWVRSAPDFKYFFLDKVLTKRRIHAAQMSQQQYKPNDKQIFSTITVCKKAQKLLRTENENQALKKRVQHELIQAVFTRNFEATRQLSKLLSELGPVPVKIKALLAVCKWPLPFEQTRQLYYKLRFGL</sequence>
<comment type="caution">
    <text evidence="2">The sequence shown here is derived from an EMBL/GenBank/DDBJ whole genome shotgun (WGS) entry which is preliminary data.</text>
</comment>
<protein>
    <submittedName>
        <fullName evidence="2">Glycosyltransferase family 2 protein</fullName>
    </submittedName>
</protein>
<dbReference type="Pfam" id="PF00535">
    <property type="entry name" value="Glycos_transf_2"/>
    <property type="match status" value="1"/>
</dbReference>
<dbReference type="InterPro" id="IPR001173">
    <property type="entry name" value="Glyco_trans_2-like"/>
</dbReference>
<keyword evidence="3" id="KW-1185">Reference proteome</keyword>
<dbReference type="Gene3D" id="3.90.550.10">
    <property type="entry name" value="Spore Coat Polysaccharide Biosynthesis Protein SpsA, Chain A"/>
    <property type="match status" value="1"/>
</dbReference>
<name>A0ABW0ECU8_9BACT</name>
<proteinExistence type="predicted"/>
<dbReference type="InterPro" id="IPR029044">
    <property type="entry name" value="Nucleotide-diphossugar_trans"/>
</dbReference>
<evidence type="ECO:0000313" key="3">
    <source>
        <dbReference type="Proteomes" id="UP001596161"/>
    </source>
</evidence>
<dbReference type="PANTHER" id="PTHR22916:SF3">
    <property type="entry name" value="UDP-GLCNAC:BETAGAL BETA-1,3-N-ACETYLGLUCOSAMINYLTRANSFERASE-LIKE PROTEIN 1"/>
    <property type="match status" value="1"/>
</dbReference>
<dbReference type="EMBL" id="JBHSKT010000013">
    <property type="protein sequence ID" value="MFC5272202.1"/>
    <property type="molecule type" value="Genomic_DNA"/>
</dbReference>
<dbReference type="PANTHER" id="PTHR22916">
    <property type="entry name" value="GLYCOSYLTRANSFERASE"/>
    <property type="match status" value="1"/>
</dbReference>